<proteinExistence type="inferred from homology"/>
<dbReference type="AlphaFoldDB" id="A0A917F7P5"/>
<gene>
    <name evidence="7" type="primary">livF</name>
    <name evidence="7" type="ORF">GCM10011332_09840</name>
</gene>
<organism evidence="7 8">
    <name type="scientific">Terasakiella brassicae</name>
    <dbReference type="NCBI Taxonomy" id="1634917"/>
    <lineage>
        <taxon>Bacteria</taxon>
        <taxon>Pseudomonadati</taxon>
        <taxon>Pseudomonadota</taxon>
        <taxon>Alphaproteobacteria</taxon>
        <taxon>Rhodospirillales</taxon>
        <taxon>Terasakiellaceae</taxon>
        <taxon>Terasakiella</taxon>
    </lineage>
</organism>
<dbReference type="PROSITE" id="PS00211">
    <property type="entry name" value="ABC_TRANSPORTER_1"/>
    <property type="match status" value="1"/>
</dbReference>
<dbReference type="SUPFAM" id="SSF52540">
    <property type="entry name" value="P-loop containing nucleoside triphosphate hydrolases"/>
    <property type="match status" value="1"/>
</dbReference>
<dbReference type="CDD" id="cd03224">
    <property type="entry name" value="ABC_TM1139_LivF_branched"/>
    <property type="match status" value="1"/>
</dbReference>
<evidence type="ECO:0000313" key="7">
    <source>
        <dbReference type="EMBL" id="GGF58288.1"/>
    </source>
</evidence>
<feature type="domain" description="ABC transporter" evidence="6">
    <location>
        <begin position="5"/>
        <end position="237"/>
    </location>
</feature>
<dbReference type="InterPro" id="IPR052156">
    <property type="entry name" value="BCAA_Transport_ATP-bd_LivF"/>
</dbReference>
<dbReference type="PANTHER" id="PTHR43820:SF6">
    <property type="entry name" value="ABC TRANSPORTER ATP-BINDING PROTEIN"/>
    <property type="match status" value="1"/>
</dbReference>
<accession>A0A917F7P5</accession>
<dbReference type="PANTHER" id="PTHR43820">
    <property type="entry name" value="HIGH-AFFINITY BRANCHED-CHAIN AMINO ACID TRANSPORT ATP-BINDING PROTEIN LIVF"/>
    <property type="match status" value="1"/>
</dbReference>
<evidence type="ECO:0000313" key="8">
    <source>
        <dbReference type="Proteomes" id="UP000632498"/>
    </source>
</evidence>
<keyword evidence="8" id="KW-1185">Reference proteome</keyword>
<dbReference type="InterPro" id="IPR003439">
    <property type="entry name" value="ABC_transporter-like_ATP-bd"/>
</dbReference>
<dbReference type="GO" id="GO:0016887">
    <property type="term" value="F:ATP hydrolysis activity"/>
    <property type="evidence" value="ECO:0007669"/>
    <property type="project" value="InterPro"/>
</dbReference>
<dbReference type="InterPro" id="IPR027417">
    <property type="entry name" value="P-loop_NTPase"/>
</dbReference>
<evidence type="ECO:0000259" key="6">
    <source>
        <dbReference type="PROSITE" id="PS50893"/>
    </source>
</evidence>
<keyword evidence="5" id="KW-0029">Amino-acid transport</keyword>
<dbReference type="GO" id="GO:0015658">
    <property type="term" value="F:branched-chain amino acid transmembrane transporter activity"/>
    <property type="evidence" value="ECO:0007669"/>
    <property type="project" value="TreeGrafter"/>
</dbReference>
<keyword evidence="3" id="KW-0547">Nucleotide-binding</keyword>
<keyword evidence="4 7" id="KW-0067">ATP-binding</keyword>
<comment type="caution">
    <text evidence="7">The sequence shown here is derived from an EMBL/GenBank/DDBJ whole genome shotgun (WGS) entry which is preliminary data.</text>
</comment>
<dbReference type="EMBL" id="BMHV01000005">
    <property type="protein sequence ID" value="GGF58288.1"/>
    <property type="molecule type" value="Genomic_DNA"/>
</dbReference>
<dbReference type="SMART" id="SM00382">
    <property type="entry name" value="AAA"/>
    <property type="match status" value="1"/>
</dbReference>
<evidence type="ECO:0000256" key="4">
    <source>
        <dbReference type="ARBA" id="ARBA00022840"/>
    </source>
</evidence>
<evidence type="ECO:0000256" key="2">
    <source>
        <dbReference type="ARBA" id="ARBA00022448"/>
    </source>
</evidence>
<name>A0A917F7P5_9PROT</name>
<evidence type="ECO:0000256" key="5">
    <source>
        <dbReference type="ARBA" id="ARBA00022970"/>
    </source>
</evidence>
<dbReference type="RefSeq" id="WP_229734243.1">
    <property type="nucleotide sequence ID" value="NZ_BMHV01000005.1"/>
</dbReference>
<protein>
    <submittedName>
        <fullName evidence="7">ABC transporter ATP-binding protein</fullName>
    </submittedName>
</protein>
<dbReference type="InterPro" id="IPR017871">
    <property type="entry name" value="ABC_transporter-like_CS"/>
</dbReference>
<evidence type="ECO:0000256" key="3">
    <source>
        <dbReference type="ARBA" id="ARBA00022741"/>
    </source>
</evidence>
<dbReference type="Pfam" id="PF00005">
    <property type="entry name" value="ABC_tran"/>
    <property type="match status" value="1"/>
</dbReference>
<dbReference type="Gene3D" id="3.40.50.300">
    <property type="entry name" value="P-loop containing nucleotide triphosphate hydrolases"/>
    <property type="match status" value="1"/>
</dbReference>
<dbReference type="GO" id="GO:0015807">
    <property type="term" value="P:L-amino acid transport"/>
    <property type="evidence" value="ECO:0007669"/>
    <property type="project" value="TreeGrafter"/>
</dbReference>
<dbReference type="PROSITE" id="PS50893">
    <property type="entry name" value="ABC_TRANSPORTER_2"/>
    <property type="match status" value="1"/>
</dbReference>
<reference evidence="7" key="1">
    <citation type="journal article" date="2014" name="Int. J. Syst. Evol. Microbiol.">
        <title>Complete genome sequence of Corynebacterium casei LMG S-19264T (=DSM 44701T), isolated from a smear-ripened cheese.</title>
        <authorList>
            <consortium name="US DOE Joint Genome Institute (JGI-PGF)"/>
            <person name="Walter F."/>
            <person name="Albersmeier A."/>
            <person name="Kalinowski J."/>
            <person name="Ruckert C."/>
        </authorList>
    </citation>
    <scope>NUCLEOTIDE SEQUENCE</scope>
    <source>
        <strain evidence="7">CGMCC 1.15254</strain>
    </source>
</reference>
<sequence length="238" mass="26840">MKYLLETEKLSAGYGAMEVFWDLSLTFEAGRTTTIVGPNGAGKSTFLKTLMGLIEPRAGDIRFKGQSYVKEPTWNRINDGLVMIPEGRLLFSDLSVEENLIMGAYPKKTRKSMEKNRDHVFQLFPRLKERRNQEAGTLSGGEAQMLAIGRGLMEEPEICLVDEPSLGLSPVMTNEIFSIFRELKEDKMTIVLVEQNTNQALKIADHVYLMQAGKVTLSEPREAVDLQRLEDLYFARTA</sequence>
<evidence type="ECO:0000256" key="1">
    <source>
        <dbReference type="ARBA" id="ARBA00005417"/>
    </source>
</evidence>
<dbReference type="InterPro" id="IPR003593">
    <property type="entry name" value="AAA+_ATPase"/>
</dbReference>
<dbReference type="GO" id="GO:0005524">
    <property type="term" value="F:ATP binding"/>
    <property type="evidence" value="ECO:0007669"/>
    <property type="project" value="UniProtKB-KW"/>
</dbReference>
<reference evidence="7" key="2">
    <citation type="submission" date="2020-09" db="EMBL/GenBank/DDBJ databases">
        <authorList>
            <person name="Sun Q."/>
            <person name="Zhou Y."/>
        </authorList>
    </citation>
    <scope>NUCLEOTIDE SEQUENCE</scope>
    <source>
        <strain evidence="7">CGMCC 1.15254</strain>
    </source>
</reference>
<comment type="similarity">
    <text evidence="1">Belongs to the ABC transporter superfamily.</text>
</comment>
<keyword evidence="2" id="KW-0813">Transport</keyword>
<dbReference type="Proteomes" id="UP000632498">
    <property type="component" value="Unassembled WGS sequence"/>
</dbReference>